<gene>
    <name evidence="1" type="ORF">KME32_35390</name>
</gene>
<evidence type="ECO:0000313" key="2">
    <source>
        <dbReference type="Proteomes" id="UP000715781"/>
    </source>
</evidence>
<reference evidence="1" key="1">
    <citation type="submission" date="2021-05" db="EMBL/GenBank/DDBJ databases">
        <authorList>
            <person name="Pietrasiak N."/>
            <person name="Ward R."/>
            <person name="Stajich J.E."/>
            <person name="Kurbessoian T."/>
        </authorList>
    </citation>
    <scope>NUCLEOTIDE SEQUENCE</scope>
    <source>
        <strain evidence="1">JT2-VF2</strain>
    </source>
</reference>
<dbReference type="EMBL" id="JAHHHN010000069">
    <property type="protein sequence ID" value="MBW4566260.1"/>
    <property type="molecule type" value="Genomic_DNA"/>
</dbReference>
<protein>
    <submittedName>
        <fullName evidence="1">Uncharacterized protein</fullName>
    </submittedName>
</protein>
<proteinExistence type="predicted"/>
<name>A0A951Q5R4_9NOST</name>
<comment type="caution">
    <text evidence="1">The sequence shown here is derived from an EMBL/GenBank/DDBJ whole genome shotgun (WGS) entry which is preliminary data.</text>
</comment>
<dbReference type="AlphaFoldDB" id="A0A951Q5R4"/>
<accession>A0A951Q5R4</accession>
<organism evidence="1 2">
    <name type="scientific">Mojavia pulchra JT2-VF2</name>
    <dbReference type="NCBI Taxonomy" id="287848"/>
    <lineage>
        <taxon>Bacteria</taxon>
        <taxon>Bacillati</taxon>
        <taxon>Cyanobacteriota</taxon>
        <taxon>Cyanophyceae</taxon>
        <taxon>Nostocales</taxon>
        <taxon>Nostocaceae</taxon>
    </lineage>
</organism>
<sequence length="203" mass="24697">MSNPYSNKKKIRGWKKQIRKINYWKNYNLTLDIAKLHKSQRYYVKVTIDPWYRLVRRNPPIWYNRLILEALIEIYLNWHKTLQESGEPFYLKIWLFDHNFINSQVVAATGDWIVGYNNTFTKSNEARTFPFEKYKIHNFSLENFQWELYAQENYFYEKIDQLSEAEIHKIKQKAYRSGFLQNGDRYFAIKIGDVWIGTLRTLS</sequence>
<reference evidence="1" key="2">
    <citation type="journal article" date="2022" name="Microbiol. Resour. Announc.">
        <title>Metagenome Sequencing to Explore Phylogenomics of Terrestrial Cyanobacteria.</title>
        <authorList>
            <person name="Ward R.D."/>
            <person name="Stajich J.E."/>
            <person name="Johansen J.R."/>
            <person name="Huntemann M."/>
            <person name="Clum A."/>
            <person name="Foster B."/>
            <person name="Foster B."/>
            <person name="Roux S."/>
            <person name="Palaniappan K."/>
            <person name="Varghese N."/>
            <person name="Mukherjee S."/>
            <person name="Reddy T.B.K."/>
            <person name="Daum C."/>
            <person name="Copeland A."/>
            <person name="Chen I.A."/>
            <person name="Ivanova N.N."/>
            <person name="Kyrpides N.C."/>
            <person name="Shapiro N."/>
            <person name="Eloe-Fadrosh E.A."/>
            <person name="Pietrasiak N."/>
        </authorList>
    </citation>
    <scope>NUCLEOTIDE SEQUENCE</scope>
    <source>
        <strain evidence="1">JT2-VF2</strain>
    </source>
</reference>
<dbReference type="Proteomes" id="UP000715781">
    <property type="component" value="Unassembled WGS sequence"/>
</dbReference>
<evidence type="ECO:0000313" key="1">
    <source>
        <dbReference type="EMBL" id="MBW4566260.1"/>
    </source>
</evidence>